<dbReference type="AlphaFoldDB" id="A0A177CFM4"/>
<evidence type="ECO:0000313" key="2">
    <source>
        <dbReference type="Proteomes" id="UP000077069"/>
    </source>
</evidence>
<dbReference type="InParanoid" id="A0A177CFM4"/>
<proteinExistence type="predicted"/>
<organism evidence="1 2">
    <name type="scientific">Paraphaeosphaeria sporulosa</name>
    <dbReference type="NCBI Taxonomy" id="1460663"/>
    <lineage>
        <taxon>Eukaryota</taxon>
        <taxon>Fungi</taxon>
        <taxon>Dikarya</taxon>
        <taxon>Ascomycota</taxon>
        <taxon>Pezizomycotina</taxon>
        <taxon>Dothideomycetes</taxon>
        <taxon>Pleosporomycetidae</taxon>
        <taxon>Pleosporales</taxon>
        <taxon>Massarineae</taxon>
        <taxon>Didymosphaeriaceae</taxon>
        <taxon>Paraphaeosphaeria</taxon>
    </lineage>
</organism>
<protein>
    <submittedName>
        <fullName evidence="1">Uncharacterized protein</fullName>
    </submittedName>
</protein>
<gene>
    <name evidence="1" type="ORF">CC84DRAFT_1164407</name>
</gene>
<dbReference type="GeneID" id="28761967"/>
<keyword evidence="2" id="KW-1185">Reference proteome</keyword>
<accession>A0A177CFM4</accession>
<dbReference type="OrthoDB" id="3766406at2759"/>
<dbReference type="EMBL" id="KV441552">
    <property type="protein sequence ID" value="OAG06021.1"/>
    <property type="molecule type" value="Genomic_DNA"/>
</dbReference>
<dbReference type="Proteomes" id="UP000077069">
    <property type="component" value="Unassembled WGS sequence"/>
</dbReference>
<dbReference type="RefSeq" id="XP_018036386.1">
    <property type="nucleotide sequence ID" value="XM_018178481.1"/>
</dbReference>
<sequence>MQCLIRDNPPDLTLCVYCNTLHPPLKPPRTHKVTKLTKVCMSQWAVVGYFPQVWDEEQEGGYSLLHAHIHDVFEKRDTDPAAAELLAGHYSTSKNPNFSYDLTSSASWIDKRLVLQHTHVFRSKSRAPLKLAAVLALPLRLCAHQSTTTAEAERARYVGKTSDGKNTPFLTHAIVSGFPPDQRSSAPKPAMFRNVTSLEQKQIDAAEAGEDVVWKCRGCVTKYKVTMEKDGALKIVSWHCFGADLLHANRYWEWLVRREVANLGAGKRNSEYWFPAGRSMPDFKIVEG</sequence>
<evidence type="ECO:0000313" key="1">
    <source>
        <dbReference type="EMBL" id="OAG06021.1"/>
    </source>
</evidence>
<reference evidence="1 2" key="1">
    <citation type="submission" date="2016-05" db="EMBL/GenBank/DDBJ databases">
        <title>Comparative analysis of secretome profiles of manganese(II)-oxidizing ascomycete fungi.</title>
        <authorList>
            <consortium name="DOE Joint Genome Institute"/>
            <person name="Zeiner C.A."/>
            <person name="Purvine S.O."/>
            <person name="Zink E.M."/>
            <person name="Wu S."/>
            <person name="Pasa-Tolic L."/>
            <person name="Chaput D.L."/>
            <person name="Haridas S."/>
            <person name="Grigoriev I.V."/>
            <person name="Santelli C.M."/>
            <person name="Hansel C.M."/>
        </authorList>
    </citation>
    <scope>NUCLEOTIDE SEQUENCE [LARGE SCALE GENOMIC DNA]</scope>
    <source>
        <strain evidence="1 2">AP3s5-JAC2a</strain>
    </source>
</reference>
<name>A0A177CFM4_9PLEO</name>